<dbReference type="AlphaFoldDB" id="A0A0A9GD50"/>
<reference evidence="1" key="2">
    <citation type="journal article" date="2015" name="Data Brief">
        <title>Shoot transcriptome of the giant reed, Arundo donax.</title>
        <authorList>
            <person name="Barrero R.A."/>
            <person name="Guerrero F.D."/>
            <person name="Moolhuijzen P."/>
            <person name="Goolsby J.A."/>
            <person name="Tidwell J."/>
            <person name="Bellgard S.E."/>
            <person name="Bellgard M.I."/>
        </authorList>
    </citation>
    <scope>NUCLEOTIDE SEQUENCE</scope>
    <source>
        <tissue evidence="1">Shoot tissue taken approximately 20 cm above the soil surface</tissue>
    </source>
</reference>
<dbReference type="EMBL" id="GBRH01177420">
    <property type="protein sequence ID" value="JAE20476.1"/>
    <property type="molecule type" value="Transcribed_RNA"/>
</dbReference>
<sequence length="105" mass="11553">MVIPPLARAPAITKFLKPYILKMHFINNFVSAQVIHTPSASHMLRELSGETAKAKHGVDTGRCCSGKDWEAAWRALAVQGHSCSICLHVTRSEVPWQGQGCDRLS</sequence>
<proteinExistence type="predicted"/>
<organism evidence="1">
    <name type="scientific">Arundo donax</name>
    <name type="common">Giant reed</name>
    <name type="synonym">Donax arundinaceus</name>
    <dbReference type="NCBI Taxonomy" id="35708"/>
    <lineage>
        <taxon>Eukaryota</taxon>
        <taxon>Viridiplantae</taxon>
        <taxon>Streptophyta</taxon>
        <taxon>Embryophyta</taxon>
        <taxon>Tracheophyta</taxon>
        <taxon>Spermatophyta</taxon>
        <taxon>Magnoliopsida</taxon>
        <taxon>Liliopsida</taxon>
        <taxon>Poales</taxon>
        <taxon>Poaceae</taxon>
        <taxon>PACMAD clade</taxon>
        <taxon>Arundinoideae</taxon>
        <taxon>Arundineae</taxon>
        <taxon>Arundo</taxon>
    </lineage>
</organism>
<evidence type="ECO:0000313" key="1">
    <source>
        <dbReference type="EMBL" id="JAE20476.1"/>
    </source>
</evidence>
<accession>A0A0A9GD50</accession>
<reference evidence="1" key="1">
    <citation type="submission" date="2014-09" db="EMBL/GenBank/DDBJ databases">
        <authorList>
            <person name="Magalhaes I.L.F."/>
            <person name="Oliveira U."/>
            <person name="Santos F.R."/>
            <person name="Vidigal T.H.D.A."/>
            <person name="Brescovit A.D."/>
            <person name="Santos A.J."/>
        </authorList>
    </citation>
    <scope>NUCLEOTIDE SEQUENCE</scope>
    <source>
        <tissue evidence="1">Shoot tissue taken approximately 20 cm above the soil surface</tissue>
    </source>
</reference>
<name>A0A0A9GD50_ARUDO</name>
<protein>
    <submittedName>
        <fullName evidence="1">Uncharacterized protein</fullName>
    </submittedName>
</protein>